<dbReference type="PROSITE" id="PS50068">
    <property type="entry name" value="LDLRA_2"/>
    <property type="match status" value="1"/>
</dbReference>
<evidence type="ECO:0000256" key="2">
    <source>
        <dbReference type="ARBA" id="ARBA00022692"/>
    </source>
</evidence>
<proteinExistence type="predicted"/>
<evidence type="ECO:0000256" key="4">
    <source>
        <dbReference type="ARBA" id="ARBA00022989"/>
    </source>
</evidence>
<dbReference type="PANTHER" id="PTHR24270">
    <property type="entry name" value="LOW-DENSITY LIPOPROTEIN RECEPTOR-RELATED"/>
    <property type="match status" value="1"/>
</dbReference>
<dbReference type="PRINTS" id="PR00261">
    <property type="entry name" value="LDLRECEPTOR"/>
</dbReference>
<protein>
    <submittedName>
        <fullName evidence="8">Uncharacterized protein</fullName>
    </submittedName>
</protein>
<sequence>CSQSSFNCAQSIVKNVSSLGSRAMYTASFSALGILPVGANLPNTCPPNHNEKNYCDDIFQCRDKSDESVLLCCEGGVAGVDPETSLCRKKNIPYKLIYVCDDKTVTISEGKLCDGRMDCRDKADESSSGTNPVCFACNTGEDGRKVQLIKIRHICDGDKDCQNGADESMTFEYAGASCFECGEFARVRRIRSELRCNDKMDCPDGSDESTSGINATCFDCGLDNGGLIFSELRCNGEDNCYDGRDEGGCDLAAQVGLGVGFGVICVAYVAMLVKYRDKKKAGGTITWLCSPITESVKYLCKLRKNCVYYLTSSRESNEDNI</sequence>
<keyword evidence="5 7" id="KW-0472">Membrane</keyword>
<evidence type="ECO:0000313" key="8">
    <source>
        <dbReference type="EMBL" id="MDP0590393.1"/>
    </source>
</evidence>
<dbReference type="EMBL" id="JASXSV010000065">
    <property type="protein sequence ID" value="MDP0590393.1"/>
    <property type="molecule type" value="Genomic_DNA"/>
</dbReference>
<keyword evidence="4 7" id="KW-1133">Transmembrane helix</keyword>
<evidence type="ECO:0000313" key="9">
    <source>
        <dbReference type="Proteomes" id="UP001178148"/>
    </source>
</evidence>
<dbReference type="Proteomes" id="UP001178148">
    <property type="component" value="Unassembled WGS sequence"/>
</dbReference>
<dbReference type="InterPro" id="IPR036055">
    <property type="entry name" value="LDL_receptor-like_sf"/>
</dbReference>
<evidence type="ECO:0000256" key="3">
    <source>
        <dbReference type="ARBA" id="ARBA00022737"/>
    </source>
</evidence>
<name>A0AA90NP33_9GAMM</name>
<dbReference type="InterPro" id="IPR002172">
    <property type="entry name" value="LDrepeatLR_classA_rpt"/>
</dbReference>
<dbReference type="InterPro" id="IPR050685">
    <property type="entry name" value="LDLR"/>
</dbReference>
<dbReference type="SMART" id="SM00192">
    <property type="entry name" value="LDLa"/>
    <property type="match status" value="5"/>
</dbReference>
<dbReference type="AlphaFoldDB" id="A0AA90NP33"/>
<evidence type="ECO:0000256" key="7">
    <source>
        <dbReference type="SAM" id="Phobius"/>
    </source>
</evidence>
<keyword evidence="3" id="KW-0677">Repeat</keyword>
<evidence type="ECO:0000256" key="6">
    <source>
        <dbReference type="ARBA" id="ARBA00023157"/>
    </source>
</evidence>
<reference evidence="8 9" key="1">
    <citation type="journal article" date="2023" name="bioRxiv">
        <title>An intranuclear bacterial parasite of deep-sea mussels expresses apoptosis inhibitors acquired from its host.</title>
        <authorList>
            <person name="Gonzalez Porras M.A."/>
            <person name="Assie A."/>
            <person name="Tietjen M."/>
            <person name="Violette M."/>
            <person name="Kleiner M."/>
            <person name="Gruber-Vodicka H."/>
            <person name="Dubilier N."/>
            <person name="Leisch N."/>
        </authorList>
    </citation>
    <scope>NUCLEOTIDE SEQUENCE [LARGE SCALE GENOMIC DNA]</scope>
    <source>
        <strain evidence="8">IAP13</strain>
    </source>
</reference>
<dbReference type="SUPFAM" id="SSF57424">
    <property type="entry name" value="LDL receptor-like module"/>
    <property type="match status" value="1"/>
</dbReference>
<gene>
    <name evidence="8" type="ORF">QS748_14865</name>
</gene>
<organism evidence="8 9">
    <name type="scientific">Candidatus Endonucleibacter bathymodioli</name>
    <dbReference type="NCBI Taxonomy" id="539814"/>
    <lineage>
        <taxon>Bacteria</taxon>
        <taxon>Pseudomonadati</taxon>
        <taxon>Pseudomonadota</taxon>
        <taxon>Gammaproteobacteria</taxon>
        <taxon>Oceanospirillales</taxon>
        <taxon>Endozoicomonadaceae</taxon>
        <taxon>Candidatus Endonucleibacter</taxon>
    </lineage>
</organism>
<evidence type="ECO:0000256" key="1">
    <source>
        <dbReference type="ARBA" id="ARBA00004167"/>
    </source>
</evidence>
<keyword evidence="2 7" id="KW-0812">Transmembrane</keyword>
<accession>A0AA90NP33</accession>
<feature type="non-terminal residue" evidence="8">
    <location>
        <position position="1"/>
    </location>
</feature>
<comment type="subcellular location">
    <subcellularLocation>
        <location evidence="1">Membrane</location>
        <topology evidence="1">Single-pass membrane protein</topology>
    </subcellularLocation>
</comment>
<dbReference type="GO" id="GO:0005886">
    <property type="term" value="C:plasma membrane"/>
    <property type="evidence" value="ECO:0007669"/>
    <property type="project" value="TreeGrafter"/>
</dbReference>
<keyword evidence="6" id="KW-1015">Disulfide bond</keyword>
<comment type="caution">
    <text evidence="8">The sequence shown here is derived from an EMBL/GenBank/DDBJ whole genome shotgun (WGS) entry which is preliminary data.</text>
</comment>
<feature type="transmembrane region" description="Helical" evidence="7">
    <location>
        <begin position="251"/>
        <end position="273"/>
    </location>
</feature>
<evidence type="ECO:0000256" key="5">
    <source>
        <dbReference type="ARBA" id="ARBA00023136"/>
    </source>
</evidence>
<dbReference type="Gene3D" id="4.10.400.10">
    <property type="entry name" value="Low-density Lipoprotein Receptor"/>
    <property type="match status" value="1"/>
</dbReference>
<keyword evidence="9" id="KW-1185">Reference proteome</keyword>